<reference evidence="2 3" key="1">
    <citation type="journal article" date="2012" name="PLoS Pathog.">
        <title>Diverse lifestyles and strategies of plant pathogenesis encoded in the genomes of eighteen Dothideomycetes fungi.</title>
        <authorList>
            <person name="Ohm R.A."/>
            <person name="Feau N."/>
            <person name="Henrissat B."/>
            <person name="Schoch C.L."/>
            <person name="Horwitz B.A."/>
            <person name="Barry K.W."/>
            <person name="Condon B.J."/>
            <person name="Copeland A.C."/>
            <person name="Dhillon B."/>
            <person name="Glaser F."/>
            <person name="Hesse C.N."/>
            <person name="Kosti I."/>
            <person name="LaButti K."/>
            <person name="Lindquist E.A."/>
            <person name="Lucas S."/>
            <person name="Salamov A.A."/>
            <person name="Bradshaw R.E."/>
            <person name="Ciuffetti L."/>
            <person name="Hamelin R.C."/>
            <person name="Kema G.H.J."/>
            <person name="Lawrence C."/>
            <person name="Scott J.A."/>
            <person name="Spatafora J.W."/>
            <person name="Turgeon B.G."/>
            <person name="de Wit P.J.G.M."/>
            <person name="Zhong S."/>
            <person name="Goodwin S.B."/>
            <person name="Grigoriev I.V."/>
        </authorList>
    </citation>
    <scope>NUCLEOTIDE SEQUENCE [LARGE SCALE GENOMIC DNA]</scope>
    <source>
        <strain evidence="2 3">SO2202</strain>
    </source>
</reference>
<sequence>MMPVAGKIKIAHQNHVGGPEFIPARHLLSIHSFHHTSHCHSCMEMSIKAHVEPAGPPSQTVLSEQLTTPSRARAPRGLRLHPHNMTVSCGSSIFGCGHRRISTAIRITTSLRNAKAARRGENAHAIASANPVSSPQLKLPRARKSREDHAGPSEER</sequence>
<dbReference type="EMBL" id="KB456266">
    <property type="protein sequence ID" value="EMF10991.1"/>
    <property type="molecule type" value="Genomic_DNA"/>
</dbReference>
<gene>
    <name evidence="2" type="ORF">SEPMUDRAFT_134231</name>
</gene>
<evidence type="ECO:0000313" key="3">
    <source>
        <dbReference type="Proteomes" id="UP000016931"/>
    </source>
</evidence>
<dbReference type="RefSeq" id="XP_016759112.1">
    <property type="nucleotide sequence ID" value="XM_016902623.1"/>
</dbReference>
<protein>
    <submittedName>
        <fullName evidence="2">Uncharacterized protein</fullName>
    </submittedName>
</protein>
<dbReference type="HOGENOM" id="CLU_1687795_0_0_1"/>
<feature type="compositionally biased region" description="Basic and acidic residues" evidence="1">
    <location>
        <begin position="145"/>
        <end position="156"/>
    </location>
</feature>
<proteinExistence type="predicted"/>
<evidence type="ECO:0000256" key="1">
    <source>
        <dbReference type="SAM" id="MobiDB-lite"/>
    </source>
</evidence>
<evidence type="ECO:0000313" key="2">
    <source>
        <dbReference type="EMBL" id="EMF10991.1"/>
    </source>
</evidence>
<feature type="region of interest" description="Disordered" evidence="1">
    <location>
        <begin position="122"/>
        <end position="156"/>
    </location>
</feature>
<dbReference type="AlphaFoldDB" id="M3CD51"/>
<dbReference type="GeneID" id="27899760"/>
<keyword evidence="3" id="KW-1185">Reference proteome</keyword>
<accession>M3CD51</accession>
<name>M3CD51_SPHMS</name>
<organism evidence="2 3">
    <name type="scientific">Sphaerulina musiva (strain SO2202)</name>
    <name type="common">Poplar stem canker fungus</name>
    <name type="synonym">Septoria musiva</name>
    <dbReference type="NCBI Taxonomy" id="692275"/>
    <lineage>
        <taxon>Eukaryota</taxon>
        <taxon>Fungi</taxon>
        <taxon>Dikarya</taxon>
        <taxon>Ascomycota</taxon>
        <taxon>Pezizomycotina</taxon>
        <taxon>Dothideomycetes</taxon>
        <taxon>Dothideomycetidae</taxon>
        <taxon>Mycosphaerellales</taxon>
        <taxon>Mycosphaerellaceae</taxon>
        <taxon>Sphaerulina</taxon>
    </lineage>
</organism>
<dbReference type="Proteomes" id="UP000016931">
    <property type="component" value="Unassembled WGS sequence"/>
</dbReference>